<dbReference type="Pfam" id="PF13521">
    <property type="entry name" value="AAA_28"/>
    <property type="match status" value="1"/>
</dbReference>
<dbReference type="HOGENOM" id="CLU_052648_3_0_10"/>
<proteinExistence type="predicted"/>
<dbReference type="SUPFAM" id="SSF52540">
    <property type="entry name" value="P-loop containing nucleoside triphosphate hydrolases"/>
    <property type="match status" value="1"/>
</dbReference>
<dbReference type="AlphaFoldDB" id="H8KSI5"/>
<reference evidence="2" key="1">
    <citation type="submission" date="2012-02" db="EMBL/GenBank/DDBJ databases">
        <title>The complete genome of Solitalea canadensis DSM 3403.</title>
        <authorList>
            <consortium name="US DOE Joint Genome Institute (JGI-PGF)"/>
            <person name="Lucas S."/>
            <person name="Copeland A."/>
            <person name="Lapidus A."/>
            <person name="Glavina del Rio T."/>
            <person name="Dalin E."/>
            <person name="Tice H."/>
            <person name="Bruce D."/>
            <person name="Goodwin L."/>
            <person name="Pitluck S."/>
            <person name="Peters L."/>
            <person name="Ovchinnikova G."/>
            <person name="Lu M."/>
            <person name="Kyrpides N."/>
            <person name="Mavromatis K."/>
            <person name="Ivanova N."/>
            <person name="Brettin T."/>
            <person name="Detter J.C."/>
            <person name="Han C."/>
            <person name="Larimer F."/>
            <person name="Land M."/>
            <person name="Hauser L."/>
            <person name="Markowitz V."/>
            <person name="Cheng J.-F."/>
            <person name="Hugenholtz P."/>
            <person name="Woyke T."/>
            <person name="Wu D."/>
            <person name="Spring S."/>
            <person name="Schroeder M."/>
            <person name="Kopitz M."/>
            <person name="Brambilla E."/>
            <person name="Klenk H.-P."/>
            <person name="Eisen J.A."/>
        </authorList>
    </citation>
    <scope>NUCLEOTIDE SEQUENCE</scope>
    <source>
        <strain evidence="2">DSM 3403</strain>
    </source>
</reference>
<evidence type="ECO:0000313" key="2">
    <source>
        <dbReference type="EMBL" id="AFD08536.1"/>
    </source>
</evidence>
<organism evidence="2 3">
    <name type="scientific">Solitalea canadensis (strain ATCC 29591 / DSM 3403 / JCM 21819 / LMG 8368 / NBRC 15130 / NCIMB 12057 / USAM 9D)</name>
    <name type="common">Flexibacter canadensis</name>
    <dbReference type="NCBI Taxonomy" id="929556"/>
    <lineage>
        <taxon>Bacteria</taxon>
        <taxon>Pseudomonadati</taxon>
        <taxon>Bacteroidota</taxon>
        <taxon>Sphingobacteriia</taxon>
        <taxon>Sphingobacteriales</taxon>
        <taxon>Sphingobacteriaceae</taxon>
        <taxon>Solitalea</taxon>
    </lineage>
</organism>
<dbReference type="Proteomes" id="UP000007590">
    <property type="component" value="Chromosome"/>
</dbReference>
<evidence type="ECO:0000259" key="1">
    <source>
        <dbReference type="Pfam" id="PF13521"/>
    </source>
</evidence>
<gene>
    <name evidence="2" type="ordered locus">Solca_3532</name>
</gene>
<dbReference type="PANTHER" id="PTHR37512">
    <property type="entry name" value="TRIFUNCTIONAL NAD BIOSYNTHESIS/REGULATOR PROTEIN NADR"/>
    <property type="match status" value="1"/>
</dbReference>
<keyword evidence="2" id="KW-0418">Kinase</keyword>
<accession>H8KSI5</accession>
<protein>
    <submittedName>
        <fullName evidence="2">Putative ATPase/kinase involved in NAD metabolism</fullName>
    </submittedName>
</protein>
<dbReference type="eggNOG" id="COG3172">
    <property type="taxonomic scope" value="Bacteria"/>
</dbReference>
<feature type="domain" description="NadR/Ttd14 AAA" evidence="1">
    <location>
        <begin position="8"/>
        <end position="162"/>
    </location>
</feature>
<dbReference type="RefSeq" id="WP_014681759.1">
    <property type="nucleotide sequence ID" value="NC_017770.1"/>
</dbReference>
<dbReference type="OrthoDB" id="9151999at2"/>
<dbReference type="InterPro" id="IPR038727">
    <property type="entry name" value="NadR/Ttd14_AAA_dom"/>
</dbReference>
<dbReference type="InterPro" id="IPR052735">
    <property type="entry name" value="NAD_biosynth-regulator"/>
</dbReference>
<keyword evidence="3" id="KW-1185">Reference proteome</keyword>
<dbReference type="EMBL" id="CP003349">
    <property type="protein sequence ID" value="AFD08536.1"/>
    <property type="molecule type" value="Genomic_DNA"/>
</dbReference>
<dbReference type="KEGG" id="scn:Solca_3532"/>
<dbReference type="InterPro" id="IPR027417">
    <property type="entry name" value="P-loop_NTPase"/>
</dbReference>
<dbReference type="GO" id="GO:0016301">
    <property type="term" value="F:kinase activity"/>
    <property type="evidence" value="ECO:0007669"/>
    <property type="project" value="UniProtKB-KW"/>
</dbReference>
<sequence length="179" mass="20877">MNQSSILKIAIIGPESTGKSTMAQYLAEYYNTVWVPEYAREYCEGLDRDCTLEDEINMFYGQLALEEKLLPEANKLLICDVTVMTVKVWCEEVFGSAPDFVTEEIKNRHYDHYLLMYIDNPWEDDPQRNFPHKREYFFDIYKQELETLNASYTIITGLGQERFDNGIAAVEKVLGTQRN</sequence>
<dbReference type="PANTHER" id="PTHR37512:SF1">
    <property type="entry name" value="NADR_TTD14 AAA DOMAIN-CONTAINING PROTEIN"/>
    <property type="match status" value="1"/>
</dbReference>
<evidence type="ECO:0000313" key="3">
    <source>
        <dbReference type="Proteomes" id="UP000007590"/>
    </source>
</evidence>
<keyword evidence="2" id="KW-0808">Transferase</keyword>
<dbReference type="Gene3D" id="3.40.50.300">
    <property type="entry name" value="P-loop containing nucleotide triphosphate hydrolases"/>
    <property type="match status" value="1"/>
</dbReference>
<name>H8KSI5_SOLCM</name>
<dbReference type="STRING" id="929556.Solca_3532"/>